<dbReference type="RefSeq" id="WP_238567878.1">
    <property type="nucleotide sequence ID" value="NZ_BBPA01000067.1"/>
</dbReference>
<accession>A0A0A1W0L0</accession>
<gene>
    <name evidence="1" type="ORF">N44_03916</name>
</gene>
<name>A0A0A1W0L0_MICAE</name>
<proteinExistence type="predicted"/>
<evidence type="ECO:0000313" key="1">
    <source>
        <dbReference type="EMBL" id="GAL95061.1"/>
    </source>
</evidence>
<dbReference type="Proteomes" id="UP000030321">
    <property type="component" value="Unassembled WGS sequence"/>
</dbReference>
<sequence length="143" mass="16791">MLNLDIIVDLDENQYQPLVIKHPIIRDYPRDWENKLLRFLKQEIPGQELPNVVNYVDCSFNPDYLRTHWREVYLGSAEKVFPGGRVWPPQPPRHRGGRGGVGFGRELSVRQKLTPRSERVWGFTGFEVANYLIFREKVPEFSP</sequence>
<evidence type="ECO:0000313" key="2">
    <source>
        <dbReference type="Proteomes" id="UP000030321"/>
    </source>
</evidence>
<dbReference type="EMBL" id="BBPA01000067">
    <property type="protein sequence ID" value="GAL95061.1"/>
    <property type="molecule type" value="Genomic_DNA"/>
</dbReference>
<organism evidence="1 2">
    <name type="scientific">Microcystis aeruginosa NIES-44</name>
    <dbReference type="NCBI Taxonomy" id="449439"/>
    <lineage>
        <taxon>Bacteria</taxon>
        <taxon>Bacillati</taxon>
        <taxon>Cyanobacteriota</taxon>
        <taxon>Cyanophyceae</taxon>
        <taxon>Oscillatoriophycideae</taxon>
        <taxon>Chroococcales</taxon>
        <taxon>Microcystaceae</taxon>
        <taxon>Microcystis</taxon>
    </lineage>
</organism>
<dbReference type="AlphaFoldDB" id="A0A0A1W0L0"/>
<protein>
    <submittedName>
        <fullName evidence="1">Type IV pilin PilA</fullName>
    </submittedName>
</protein>
<comment type="caution">
    <text evidence="1">The sequence shown here is derived from an EMBL/GenBank/DDBJ whole genome shotgun (WGS) entry which is preliminary data.</text>
</comment>
<reference evidence="2" key="1">
    <citation type="journal article" date="2015" name="Genome">
        <title>Whole Genome Sequence of the Non-Microcystin-Producing Microcystis aeruginosa Strain NIES-44.</title>
        <authorList>
            <person name="Okano K."/>
            <person name="Miyata N."/>
            <person name="Ozaki Y."/>
        </authorList>
    </citation>
    <scope>NUCLEOTIDE SEQUENCE [LARGE SCALE GENOMIC DNA]</scope>
    <source>
        <strain evidence="2">NIES-44</strain>
    </source>
</reference>